<dbReference type="AlphaFoldDB" id="A0A0N4YF15"/>
<evidence type="ECO:0000256" key="1">
    <source>
        <dbReference type="SAM" id="SignalP"/>
    </source>
</evidence>
<feature type="signal peptide" evidence="1">
    <location>
        <begin position="1"/>
        <end position="20"/>
    </location>
</feature>
<name>A0A0N4YF15_NIPBR</name>
<reference evidence="2 3" key="2">
    <citation type="submission" date="2018-11" db="EMBL/GenBank/DDBJ databases">
        <authorList>
            <consortium name="Pathogen Informatics"/>
        </authorList>
    </citation>
    <scope>NUCLEOTIDE SEQUENCE [LARGE SCALE GENOMIC DNA]</scope>
</reference>
<accession>A0A0N4YF15</accession>
<dbReference type="WBParaSite" id="NBR_0001532301-mRNA-1">
    <property type="protein sequence ID" value="NBR_0001532301-mRNA-1"/>
    <property type="gene ID" value="NBR_0001532301"/>
</dbReference>
<organism evidence="4">
    <name type="scientific">Nippostrongylus brasiliensis</name>
    <name type="common">Rat hookworm</name>
    <dbReference type="NCBI Taxonomy" id="27835"/>
    <lineage>
        <taxon>Eukaryota</taxon>
        <taxon>Metazoa</taxon>
        <taxon>Ecdysozoa</taxon>
        <taxon>Nematoda</taxon>
        <taxon>Chromadorea</taxon>
        <taxon>Rhabditida</taxon>
        <taxon>Rhabditina</taxon>
        <taxon>Rhabditomorpha</taxon>
        <taxon>Strongyloidea</taxon>
        <taxon>Heligmosomidae</taxon>
        <taxon>Nippostrongylus</taxon>
    </lineage>
</organism>
<evidence type="ECO:0000313" key="2">
    <source>
        <dbReference type="EMBL" id="VDL78918.1"/>
    </source>
</evidence>
<keyword evidence="3" id="KW-1185">Reference proteome</keyword>
<dbReference type="EMBL" id="UYSL01021688">
    <property type="protein sequence ID" value="VDL78918.1"/>
    <property type="molecule type" value="Genomic_DNA"/>
</dbReference>
<gene>
    <name evidence="2" type="ORF">NBR_LOCUS15324</name>
</gene>
<evidence type="ECO:0000313" key="4">
    <source>
        <dbReference type="WBParaSite" id="NBR_0001532301-mRNA-1"/>
    </source>
</evidence>
<keyword evidence="1" id="KW-0732">Signal</keyword>
<reference evidence="4" key="1">
    <citation type="submission" date="2017-02" db="UniProtKB">
        <authorList>
            <consortium name="WormBaseParasite"/>
        </authorList>
    </citation>
    <scope>IDENTIFICATION</scope>
</reference>
<sequence>MSFLLVCTTFLLMSIPSTNGVDIMTVNLNGCTRSDIYNYTVADDDDLKGDIKSQLGIVLNDNDKASSFSAFLNNNWFYLIHINRWTENKNNFLGYEVRGDGPFRYEKIGRVRFGDFIKCKLDEDYILDYDYTG</sequence>
<protein>
    <submittedName>
        <fullName evidence="4">DUF4430 domain-containing protein</fullName>
    </submittedName>
</protein>
<feature type="chain" id="PRO_5043125555" evidence="1">
    <location>
        <begin position="21"/>
        <end position="133"/>
    </location>
</feature>
<evidence type="ECO:0000313" key="3">
    <source>
        <dbReference type="Proteomes" id="UP000271162"/>
    </source>
</evidence>
<proteinExistence type="predicted"/>
<dbReference type="Proteomes" id="UP000271162">
    <property type="component" value="Unassembled WGS sequence"/>
</dbReference>